<reference evidence="17" key="1">
    <citation type="submission" date="2020-07" db="EMBL/GenBank/DDBJ databases">
        <title>Ethylene signaling mediates host invasion by parasitic plants.</title>
        <authorList>
            <person name="Yoshida S."/>
        </authorList>
    </citation>
    <scope>NUCLEOTIDE SEQUENCE</scope>
    <source>
        <strain evidence="17">Okayama</strain>
    </source>
</reference>
<dbReference type="Proteomes" id="UP000653305">
    <property type="component" value="Unassembled WGS sequence"/>
</dbReference>
<evidence type="ECO:0000256" key="15">
    <source>
        <dbReference type="ARBA" id="ARBA00049097"/>
    </source>
</evidence>
<keyword evidence="18" id="KW-1185">Reference proteome</keyword>
<keyword evidence="11" id="KW-0560">Oxidoreductase</keyword>
<evidence type="ECO:0000256" key="8">
    <source>
        <dbReference type="ARBA" id="ARBA00022714"/>
    </source>
</evidence>
<keyword evidence="13" id="KW-0411">Iron-sulfur</keyword>
<keyword evidence="10" id="KW-0809">Transit peptide</keyword>
<keyword evidence="9" id="KW-0479">Metal-binding</keyword>
<dbReference type="UniPathway" id="UPA00529">
    <property type="reaction ID" value="UER00430"/>
</dbReference>
<dbReference type="GO" id="GO:0019133">
    <property type="term" value="F:choline monooxygenase activity"/>
    <property type="evidence" value="ECO:0007669"/>
    <property type="project" value="UniProtKB-EC"/>
</dbReference>
<evidence type="ECO:0000256" key="2">
    <source>
        <dbReference type="ARBA" id="ARBA00002149"/>
    </source>
</evidence>
<evidence type="ECO:0000256" key="12">
    <source>
        <dbReference type="ARBA" id="ARBA00023004"/>
    </source>
</evidence>
<evidence type="ECO:0000256" key="5">
    <source>
        <dbReference type="ARBA" id="ARBA00010848"/>
    </source>
</evidence>
<dbReference type="EC" id="1.14.15.7" evidence="6"/>
<evidence type="ECO:0000313" key="17">
    <source>
        <dbReference type="EMBL" id="GFP95369.1"/>
    </source>
</evidence>
<dbReference type="SUPFAM" id="SSF55961">
    <property type="entry name" value="Bet v1-like"/>
    <property type="match status" value="1"/>
</dbReference>
<protein>
    <recommendedName>
        <fullName evidence="7">Choline monooxygenase, chloroplastic</fullName>
        <ecNumber evidence="6">1.14.15.7</ecNumber>
    </recommendedName>
</protein>
<comment type="cofactor">
    <cofactor evidence="14">
        <name>[2Fe-2S] cluster</name>
        <dbReference type="ChEBI" id="CHEBI:190135"/>
    </cofactor>
</comment>
<gene>
    <name evidence="17" type="ORF">PHJA_001681200</name>
</gene>
<dbReference type="GO" id="GO:0005506">
    <property type="term" value="F:iron ion binding"/>
    <property type="evidence" value="ECO:0007669"/>
    <property type="project" value="InterPro"/>
</dbReference>
<dbReference type="InterPro" id="IPR036922">
    <property type="entry name" value="Rieske_2Fe-2S_sf"/>
</dbReference>
<comment type="similarity">
    <text evidence="5">Belongs to the choline monooxygenase family.</text>
</comment>
<dbReference type="Gene3D" id="2.102.10.10">
    <property type="entry name" value="Rieske [2Fe-2S] iron-sulphur domain"/>
    <property type="match status" value="1"/>
</dbReference>
<evidence type="ECO:0000256" key="14">
    <source>
        <dbReference type="ARBA" id="ARBA00034078"/>
    </source>
</evidence>
<accession>A0A830C7V3</accession>
<keyword evidence="8" id="KW-0001">2Fe-2S</keyword>
<evidence type="ECO:0000313" key="18">
    <source>
        <dbReference type="Proteomes" id="UP000653305"/>
    </source>
</evidence>
<sequence length="251" mass="28500">PLLIYSGTKSCFICPYHGWTYGLDGALVKATRTSGIKKFKLNEMGLVPLKVAIWWPFALISFKGVLPNKHVDTENVSNEWLGSAAEILSINRIDTSLDYVCRRVYTLDCNWKAFCDNYLDGGYHVPYAHKGLASGLQLDSYSTKMYEKVSIQSCASSTNDREEEYARLGSKALYAFIYPNFMINRYGPWMDTNLVLLLGPREFQVIFDYFLDASVVDNDSFIRKSLKDSEKMQEEDLILCKVVQQGLESPA</sequence>
<dbReference type="GO" id="GO:0051537">
    <property type="term" value="F:2 iron, 2 sulfur cluster binding"/>
    <property type="evidence" value="ECO:0007669"/>
    <property type="project" value="UniProtKB-KW"/>
</dbReference>
<comment type="subcellular location">
    <subcellularLocation>
        <location evidence="3">Plastid</location>
        <location evidence="3">Chloroplast stroma</location>
    </subcellularLocation>
</comment>
<evidence type="ECO:0000256" key="1">
    <source>
        <dbReference type="ARBA" id="ARBA00001962"/>
    </source>
</evidence>
<comment type="catalytic activity">
    <reaction evidence="15">
        <text>choline + 2 reduced [2Fe-2S]-[ferredoxin] + O2 + 2 H(+) = betaine aldehyde hydrate + 2 oxidized [2Fe-2S]-[ferredoxin] + H2O</text>
        <dbReference type="Rhea" id="RHEA:17769"/>
        <dbReference type="Rhea" id="RHEA-COMP:10000"/>
        <dbReference type="Rhea" id="RHEA-COMP:10001"/>
        <dbReference type="ChEBI" id="CHEBI:15354"/>
        <dbReference type="ChEBI" id="CHEBI:15377"/>
        <dbReference type="ChEBI" id="CHEBI:15378"/>
        <dbReference type="ChEBI" id="CHEBI:15379"/>
        <dbReference type="ChEBI" id="CHEBI:15870"/>
        <dbReference type="ChEBI" id="CHEBI:33737"/>
        <dbReference type="ChEBI" id="CHEBI:33738"/>
        <dbReference type="EC" id="1.14.15.7"/>
    </reaction>
</comment>
<dbReference type="Pfam" id="PF00848">
    <property type="entry name" value="Ring_hydroxyl_A"/>
    <property type="match status" value="1"/>
</dbReference>
<comment type="pathway">
    <text evidence="4">Amine and polyamine biosynthesis; betaine biosynthesis via choline pathway; betaine aldehyde from choline (monooxygenase route): step 1/1.</text>
</comment>
<comment type="caution">
    <text evidence="17">The sequence shown here is derived from an EMBL/GenBank/DDBJ whole genome shotgun (WGS) entry which is preliminary data.</text>
</comment>
<organism evidence="17 18">
    <name type="scientific">Phtheirospermum japonicum</name>
    <dbReference type="NCBI Taxonomy" id="374723"/>
    <lineage>
        <taxon>Eukaryota</taxon>
        <taxon>Viridiplantae</taxon>
        <taxon>Streptophyta</taxon>
        <taxon>Embryophyta</taxon>
        <taxon>Tracheophyta</taxon>
        <taxon>Spermatophyta</taxon>
        <taxon>Magnoliopsida</taxon>
        <taxon>eudicotyledons</taxon>
        <taxon>Gunneridae</taxon>
        <taxon>Pentapetalae</taxon>
        <taxon>asterids</taxon>
        <taxon>lamiids</taxon>
        <taxon>Lamiales</taxon>
        <taxon>Orobanchaceae</taxon>
        <taxon>Orobanchaceae incertae sedis</taxon>
        <taxon>Phtheirospermum</taxon>
    </lineage>
</organism>
<dbReference type="Pfam" id="PF00355">
    <property type="entry name" value="Rieske"/>
    <property type="match status" value="1"/>
</dbReference>
<evidence type="ECO:0000256" key="7">
    <source>
        <dbReference type="ARBA" id="ARBA00014931"/>
    </source>
</evidence>
<evidence type="ECO:0000256" key="10">
    <source>
        <dbReference type="ARBA" id="ARBA00022946"/>
    </source>
</evidence>
<keyword evidence="12" id="KW-0408">Iron</keyword>
<evidence type="ECO:0000256" key="13">
    <source>
        <dbReference type="ARBA" id="ARBA00023014"/>
    </source>
</evidence>
<dbReference type="OrthoDB" id="426882at2759"/>
<feature type="domain" description="Rieske" evidence="16">
    <location>
        <begin position="1"/>
        <end position="60"/>
    </location>
</feature>
<dbReference type="SUPFAM" id="SSF50022">
    <property type="entry name" value="ISP domain"/>
    <property type="match status" value="1"/>
</dbReference>
<dbReference type="GO" id="GO:0009570">
    <property type="term" value="C:chloroplast stroma"/>
    <property type="evidence" value="ECO:0007669"/>
    <property type="project" value="UniProtKB-SubCell"/>
</dbReference>
<dbReference type="PANTHER" id="PTHR43756">
    <property type="entry name" value="CHOLINE MONOOXYGENASE, CHLOROPLASTIC"/>
    <property type="match status" value="1"/>
</dbReference>
<keyword evidence="17" id="KW-0503">Monooxygenase</keyword>
<evidence type="ECO:0000256" key="6">
    <source>
        <dbReference type="ARBA" id="ARBA00012763"/>
    </source>
</evidence>
<comment type="cofactor">
    <cofactor evidence="1">
        <name>Fe cation</name>
        <dbReference type="ChEBI" id="CHEBI:24875"/>
    </cofactor>
</comment>
<evidence type="ECO:0000256" key="11">
    <source>
        <dbReference type="ARBA" id="ARBA00023002"/>
    </source>
</evidence>
<dbReference type="Gene3D" id="3.90.380.10">
    <property type="entry name" value="Naphthalene 1,2-dioxygenase Alpha Subunit, Chain A, domain 1"/>
    <property type="match status" value="2"/>
</dbReference>
<evidence type="ECO:0000256" key="9">
    <source>
        <dbReference type="ARBA" id="ARBA00022723"/>
    </source>
</evidence>
<dbReference type="AlphaFoldDB" id="A0A830C7V3"/>
<dbReference type="GO" id="GO:0019285">
    <property type="term" value="P:glycine betaine biosynthetic process from choline"/>
    <property type="evidence" value="ECO:0007669"/>
    <property type="project" value="UniProtKB-UniPathway"/>
</dbReference>
<evidence type="ECO:0000256" key="4">
    <source>
        <dbReference type="ARBA" id="ARBA00004866"/>
    </source>
</evidence>
<feature type="non-terminal residue" evidence="17">
    <location>
        <position position="251"/>
    </location>
</feature>
<dbReference type="InterPro" id="IPR001663">
    <property type="entry name" value="Rng_hydr_dOase-A"/>
</dbReference>
<dbReference type="PROSITE" id="PS51296">
    <property type="entry name" value="RIESKE"/>
    <property type="match status" value="1"/>
</dbReference>
<dbReference type="PANTHER" id="PTHR43756:SF5">
    <property type="entry name" value="CHOLINE MONOOXYGENASE, CHLOROPLASTIC"/>
    <property type="match status" value="1"/>
</dbReference>
<dbReference type="InterPro" id="IPR017941">
    <property type="entry name" value="Rieske_2Fe-2S"/>
</dbReference>
<dbReference type="EMBL" id="BMAC01000384">
    <property type="protein sequence ID" value="GFP95369.1"/>
    <property type="molecule type" value="Genomic_DNA"/>
</dbReference>
<proteinExistence type="inferred from homology"/>
<dbReference type="InterPro" id="IPR015879">
    <property type="entry name" value="Ring_hydroxy_dOase_asu_C_dom"/>
</dbReference>
<evidence type="ECO:0000256" key="3">
    <source>
        <dbReference type="ARBA" id="ARBA00004470"/>
    </source>
</evidence>
<evidence type="ECO:0000259" key="16">
    <source>
        <dbReference type="PROSITE" id="PS51296"/>
    </source>
</evidence>
<name>A0A830C7V3_9LAMI</name>
<comment type="function">
    <text evidence="2">Catalyzes the first step of the osmoprotectant glycine betaine synthesis.</text>
</comment>